<name>A0A9X3SD20_9ACTN</name>
<dbReference type="Proteomes" id="UP001147653">
    <property type="component" value="Unassembled WGS sequence"/>
</dbReference>
<dbReference type="Pfam" id="PF05226">
    <property type="entry name" value="CHASE2"/>
    <property type="match status" value="1"/>
</dbReference>
<dbReference type="AlphaFoldDB" id="A0A9X3SD20"/>
<dbReference type="SMART" id="SM00471">
    <property type="entry name" value="HDc"/>
    <property type="match status" value="1"/>
</dbReference>
<sequence length="568" mass="60334">MSTARIRLVLVAGLLSAVLAVAALLSGVFGDLEHTTVDQRFRVRGAEPERQLVVVAVDDVTFSELGEAWPLPRSLYGKAVDELHDAGAREIVLDVQFTEPTEEREDMALYEAIERAGGAVMATTESDGHGHTNVLGGDENLAAIGAQAGASNLPGEREGVLRRFAHDVVGLKTLAVVVAERQGRPVDEGRFPADGAYIDFAGPPGTVPTYSLSALLAGDVPASALRGKTVVIGAGAPTLQDQQVTAASDEPMSGPEIQANAISTQLRDQPLRDAPILLGVLATALMAFMLPLLALRLRPLLAALAGPVIGIAYVGIAQLAFNGGMVLPVVAPLFGLAFATVATVAASHLLETLARQRMGVRNVELRQEVADAELEIIERLGRAVESRDEETGDHIDRIGDLAHSLGLAAGLDVETAERLRRASAMHDVGKVAIPDSILRKPGRLTDEERAVMQTHTTIGAGLLAGSRSPLVQMAEVIALTHHERWDGSGYPNGIAGEDIPFMGRITAICDVFDALISPRVYKNAWTVEDALDEIERESGHHFDPELATLFLALHRGAATESGRLRQLV</sequence>
<gene>
    <name evidence="3" type="ORF">OJ997_22865</name>
</gene>
<keyword evidence="1" id="KW-0472">Membrane</keyword>
<evidence type="ECO:0000313" key="4">
    <source>
        <dbReference type="Proteomes" id="UP001147653"/>
    </source>
</evidence>
<feature type="domain" description="HD-GYP" evidence="2">
    <location>
        <begin position="369"/>
        <end position="566"/>
    </location>
</feature>
<evidence type="ECO:0000313" key="3">
    <source>
        <dbReference type="EMBL" id="MDA0183170.1"/>
    </source>
</evidence>
<dbReference type="PROSITE" id="PS51832">
    <property type="entry name" value="HD_GYP"/>
    <property type="match status" value="1"/>
</dbReference>
<keyword evidence="4" id="KW-1185">Reference proteome</keyword>
<dbReference type="Gene3D" id="1.10.3210.10">
    <property type="entry name" value="Hypothetical protein af1432"/>
    <property type="match status" value="1"/>
</dbReference>
<dbReference type="InterPro" id="IPR003607">
    <property type="entry name" value="HD/PDEase_dom"/>
</dbReference>
<keyword evidence="1" id="KW-0812">Transmembrane</keyword>
<dbReference type="CDD" id="cd00077">
    <property type="entry name" value="HDc"/>
    <property type="match status" value="1"/>
</dbReference>
<dbReference type="InterPro" id="IPR052020">
    <property type="entry name" value="Cyclic_di-GMP/3'3'-cGAMP_PDE"/>
</dbReference>
<feature type="transmembrane region" description="Helical" evidence="1">
    <location>
        <begin position="300"/>
        <end position="321"/>
    </location>
</feature>
<protein>
    <submittedName>
        <fullName evidence="3">CHASE2 domain-containing protein</fullName>
    </submittedName>
</protein>
<dbReference type="InterPro" id="IPR037522">
    <property type="entry name" value="HD_GYP_dom"/>
</dbReference>
<evidence type="ECO:0000256" key="1">
    <source>
        <dbReference type="SAM" id="Phobius"/>
    </source>
</evidence>
<feature type="transmembrane region" description="Helical" evidence="1">
    <location>
        <begin position="327"/>
        <end position="350"/>
    </location>
</feature>
<comment type="caution">
    <text evidence="3">The sequence shown here is derived from an EMBL/GenBank/DDBJ whole genome shotgun (WGS) entry which is preliminary data.</text>
</comment>
<dbReference type="SUPFAM" id="SSF109604">
    <property type="entry name" value="HD-domain/PDEase-like"/>
    <property type="match status" value="1"/>
</dbReference>
<dbReference type="RefSeq" id="WP_270027567.1">
    <property type="nucleotide sequence ID" value="NZ_JAPDDP010000048.1"/>
</dbReference>
<keyword evidence="1" id="KW-1133">Transmembrane helix</keyword>
<evidence type="ECO:0000259" key="2">
    <source>
        <dbReference type="PROSITE" id="PS51832"/>
    </source>
</evidence>
<dbReference type="InterPro" id="IPR007890">
    <property type="entry name" value="CHASE2"/>
</dbReference>
<dbReference type="EMBL" id="JAPDDP010000048">
    <property type="protein sequence ID" value="MDA0183170.1"/>
    <property type="molecule type" value="Genomic_DNA"/>
</dbReference>
<feature type="transmembrane region" description="Helical" evidence="1">
    <location>
        <begin position="274"/>
        <end position="293"/>
    </location>
</feature>
<dbReference type="Pfam" id="PF13487">
    <property type="entry name" value="HD_5"/>
    <property type="match status" value="1"/>
</dbReference>
<dbReference type="PANTHER" id="PTHR45228">
    <property type="entry name" value="CYCLIC DI-GMP PHOSPHODIESTERASE TM_0186-RELATED"/>
    <property type="match status" value="1"/>
</dbReference>
<reference evidence="3" key="1">
    <citation type="submission" date="2022-10" db="EMBL/GenBank/DDBJ databases">
        <title>The WGS of Solirubrobacter phytolaccae KCTC 29190.</title>
        <authorList>
            <person name="Jiang Z."/>
        </authorList>
    </citation>
    <scope>NUCLEOTIDE SEQUENCE</scope>
    <source>
        <strain evidence="3">KCTC 29190</strain>
    </source>
</reference>
<dbReference type="SMART" id="SM01080">
    <property type="entry name" value="CHASE2"/>
    <property type="match status" value="1"/>
</dbReference>
<proteinExistence type="predicted"/>
<accession>A0A9X3SD20</accession>
<organism evidence="3 4">
    <name type="scientific">Solirubrobacter phytolaccae</name>
    <dbReference type="NCBI Taxonomy" id="1404360"/>
    <lineage>
        <taxon>Bacteria</taxon>
        <taxon>Bacillati</taxon>
        <taxon>Actinomycetota</taxon>
        <taxon>Thermoleophilia</taxon>
        <taxon>Solirubrobacterales</taxon>
        <taxon>Solirubrobacteraceae</taxon>
        <taxon>Solirubrobacter</taxon>
    </lineage>
</organism>